<evidence type="ECO:0000256" key="15">
    <source>
        <dbReference type="ARBA" id="ARBA00049778"/>
    </source>
</evidence>
<dbReference type="Gene3D" id="3.50.50.60">
    <property type="entry name" value="FAD/NAD(P)-binding domain"/>
    <property type="match status" value="1"/>
</dbReference>
<keyword evidence="7" id="KW-0443">Lipid metabolism</keyword>
<evidence type="ECO:0000256" key="9">
    <source>
        <dbReference type="ARBA" id="ARBA00023221"/>
    </source>
</evidence>
<dbReference type="PANTHER" id="PTHR47470">
    <property type="entry name" value="CHOLESTEROL OXIDASE"/>
    <property type="match status" value="1"/>
</dbReference>
<dbReference type="InterPro" id="IPR000172">
    <property type="entry name" value="GMC_OxRdtase_N"/>
</dbReference>
<name>A0A829HKB8_9GAMM</name>
<dbReference type="InterPro" id="IPR036188">
    <property type="entry name" value="FAD/NAD-bd_sf"/>
</dbReference>
<evidence type="ECO:0000256" key="13">
    <source>
        <dbReference type="ARBA" id="ARBA00049723"/>
    </source>
</evidence>
<keyword evidence="10" id="KW-0413">Isomerase</keyword>
<dbReference type="PRINTS" id="PR00411">
    <property type="entry name" value="PNDRDTASEI"/>
</dbReference>
<comment type="caution">
    <text evidence="18">The sequence shown here is derived from an EMBL/GenBank/DDBJ whole genome shotgun (WGS) entry which is preliminary data.</text>
</comment>
<dbReference type="Gene3D" id="3.30.410.10">
    <property type="entry name" value="Cholesterol Oxidase, domain 2"/>
    <property type="match status" value="1"/>
</dbReference>
<evidence type="ECO:0000313" key="18">
    <source>
        <dbReference type="EMBL" id="EPF90605.1"/>
    </source>
</evidence>
<sequence length="485" mass="53312">MIKTDILVIGSGFGGAVCAARLVDAGKKVSLLERGPWRDSESNRQSDLPQQGVTLQPFPHGRQLPSHFLRQVSIGLLNGPKMLNRHGLFDLSLHPQMSVLCSAGVGGGSHVYWSMNMRPTDPQYWDNRAIGLSAKQMAPHYNWILAQMGSQPLEQMTVAPNKIDQALAEYPSLNTQCEQPALGFRFRGEYSNHGMLGDAANHKVGLDEQLLLPRLSQGLTVYAEHECLTIRRVGAYYHVHSVDHQKQQDKVFVTKTVVLGAGVINSMRILFRSRQVGGLTGLSALGQGFSGNGDVFALWRAGRDTQDFRQSPPSMGRFQVGHQPDAPFLYATGLNILQQIPLLPTMLQRQLKHWLILVGMGQDAADGNISWGQHDISLQFEQSKSPIFKSLYQSLRQLKIISKRRAWFLPQVPMTVHPLGGACVGINEEQGVVDGHGEVFGHPNLYITDGSALPAATGTPPSMTIAAWSSHVSQAILQKLQESNE</sequence>
<evidence type="ECO:0000256" key="4">
    <source>
        <dbReference type="ARBA" id="ARBA00022630"/>
    </source>
</evidence>
<dbReference type="InterPro" id="IPR052542">
    <property type="entry name" value="Cholesterol_Oxidase"/>
</dbReference>
<reference evidence="18 19" key="1">
    <citation type="submission" date="2013-06" db="EMBL/GenBank/DDBJ databases">
        <title>The Genome Sequence of Acinetobacter gyllenbergii CIP 110306.</title>
        <authorList>
            <consortium name="The Broad Institute Genome Sequencing Platform"/>
            <consortium name="The Broad Institute Genome Sequencing Center for Infectious Disease"/>
            <person name="Cerqueira G."/>
            <person name="Feldgarden M."/>
            <person name="Courvalin P."/>
            <person name="Perichon B."/>
            <person name="Grillot-Courvalin C."/>
            <person name="Clermont D."/>
            <person name="Rocha E."/>
            <person name="Yoon E.-J."/>
            <person name="Nemec A."/>
            <person name="Young S.K."/>
            <person name="Zeng Q."/>
            <person name="Gargeya S."/>
            <person name="Fitzgerald M."/>
            <person name="Abouelleil A."/>
            <person name="Alvarado L."/>
            <person name="Berlin A.M."/>
            <person name="Chapman S.B."/>
            <person name="Dewar J."/>
            <person name="Goldberg J."/>
            <person name="Griggs A."/>
            <person name="Gujja S."/>
            <person name="Hansen M."/>
            <person name="Howarth C."/>
            <person name="Imamovic A."/>
            <person name="Larimer J."/>
            <person name="McCowan C."/>
            <person name="Murphy C."/>
            <person name="Pearson M."/>
            <person name="Priest M."/>
            <person name="Roberts A."/>
            <person name="Saif S."/>
            <person name="Shea T."/>
            <person name="Sykes S."/>
            <person name="Wortman J."/>
            <person name="Nusbaum C."/>
            <person name="Birren B."/>
        </authorList>
    </citation>
    <scope>NUCLEOTIDE SEQUENCE [LARGE SCALE GENOMIC DNA]</scope>
    <source>
        <strain evidence="18 19">CIP 110306</strain>
    </source>
</reference>
<evidence type="ECO:0000259" key="17">
    <source>
        <dbReference type="Pfam" id="PF05199"/>
    </source>
</evidence>
<feature type="domain" description="Glucose-methanol-choline oxidoreductase N-terminal" evidence="16">
    <location>
        <begin position="84"/>
        <end position="273"/>
    </location>
</feature>
<dbReference type="EC" id="1.1.3.6" evidence="13"/>
<dbReference type="EC" id="5.3.3.1" evidence="11"/>
<dbReference type="RefSeq" id="WP_016541186.1">
    <property type="nucleotide sequence ID" value="NZ_ASQH01000008.1"/>
</dbReference>
<evidence type="ECO:0000313" key="19">
    <source>
        <dbReference type="Proteomes" id="UP000014523"/>
    </source>
</evidence>
<comment type="pathway">
    <text evidence="12">Steroid metabolism; cholesterol degradation.</text>
</comment>
<dbReference type="EMBL" id="ATGG01000009">
    <property type="protein sequence ID" value="EPF90605.1"/>
    <property type="molecule type" value="Genomic_DNA"/>
</dbReference>
<evidence type="ECO:0000259" key="16">
    <source>
        <dbReference type="Pfam" id="PF00732"/>
    </source>
</evidence>
<dbReference type="GO" id="GO:0016995">
    <property type="term" value="F:cholesterol oxidase activity"/>
    <property type="evidence" value="ECO:0007669"/>
    <property type="project" value="UniProtKB-EC"/>
</dbReference>
<dbReference type="InterPro" id="IPR007867">
    <property type="entry name" value="GMC_OxRtase_C"/>
</dbReference>
<evidence type="ECO:0000256" key="10">
    <source>
        <dbReference type="ARBA" id="ARBA00023235"/>
    </source>
</evidence>
<comment type="similarity">
    <text evidence="2">Belongs to the GMC oxidoreductase family.</text>
</comment>
<organism evidence="18 19">
    <name type="scientific">Acinetobacter gyllenbergii CIP 110306 = MTCC 11365</name>
    <dbReference type="NCBI Taxonomy" id="1217657"/>
    <lineage>
        <taxon>Bacteria</taxon>
        <taxon>Pseudomonadati</taxon>
        <taxon>Pseudomonadota</taxon>
        <taxon>Gammaproteobacteria</taxon>
        <taxon>Moraxellales</taxon>
        <taxon>Moraxellaceae</taxon>
        <taxon>Acinetobacter</taxon>
    </lineage>
</organism>
<evidence type="ECO:0000256" key="5">
    <source>
        <dbReference type="ARBA" id="ARBA00022827"/>
    </source>
</evidence>
<dbReference type="GO" id="GO:0004769">
    <property type="term" value="F:steroid Delta-isomerase activity"/>
    <property type="evidence" value="ECO:0007669"/>
    <property type="project" value="UniProtKB-EC"/>
</dbReference>
<dbReference type="SUPFAM" id="SSF51905">
    <property type="entry name" value="FAD/NAD(P)-binding domain"/>
    <property type="match status" value="1"/>
</dbReference>
<evidence type="ECO:0000256" key="3">
    <source>
        <dbReference type="ARBA" id="ARBA00022548"/>
    </source>
</evidence>
<evidence type="ECO:0000256" key="11">
    <source>
        <dbReference type="ARBA" id="ARBA00038856"/>
    </source>
</evidence>
<keyword evidence="9" id="KW-0753">Steroid metabolism</keyword>
<dbReference type="GO" id="GO:0050660">
    <property type="term" value="F:flavin adenine dinucleotide binding"/>
    <property type="evidence" value="ECO:0007669"/>
    <property type="project" value="InterPro"/>
</dbReference>
<evidence type="ECO:0000256" key="6">
    <source>
        <dbReference type="ARBA" id="ARBA00023002"/>
    </source>
</evidence>
<keyword evidence="19" id="KW-1185">Reference proteome</keyword>
<dbReference type="AlphaFoldDB" id="A0A829HKB8"/>
<comment type="cofactor">
    <cofactor evidence="1">
        <name>FAD</name>
        <dbReference type="ChEBI" id="CHEBI:57692"/>
    </cofactor>
</comment>
<keyword evidence="5" id="KW-0274">FAD</keyword>
<accession>A0A829HKB8</accession>
<evidence type="ECO:0000256" key="1">
    <source>
        <dbReference type="ARBA" id="ARBA00001974"/>
    </source>
</evidence>
<gene>
    <name evidence="18" type="ORF">F957_00960</name>
</gene>
<dbReference type="GO" id="GO:0008203">
    <property type="term" value="P:cholesterol metabolic process"/>
    <property type="evidence" value="ECO:0007669"/>
    <property type="project" value="UniProtKB-KW"/>
</dbReference>
<keyword evidence="8" id="KW-1207">Sterol metabolism</keyword>
<evidence type="ECO:0000256" key="8">
    <source>
        <dbReference type="ARBA" id="ARBA00023166"/>
    </source>
</evidence>
<dbReference type="Pfam" id="PF13450">
    <property type="entry name" value="NAD_binding_8"/>
    <property type="match status" value="1"/>
</dbReference>
<dbReference type="PANTHER" id="PTHR47470:SF1">
    <property type="entry name" value="FAD-DEPENDENT OXIDOREDUCTASE 2 FAD BINDING DOMAIN-CONTAINING PROTEIN"/>
    <property type="match status" value="1"/>
</dbReference>
<dbReference type="Pfam" id="PF05199">
    <property type="entry name" value="GMC_oxred_C"/>
    <property type="match status" value="1"/>
</dbReference>
<proteinExistence type="inferred from homology"/>
<protein>
    <recommendedName>
        <fullName evidence="14">Cholesterol oxidase</fullName>
        <ecNumber evidence="13">1.1.3.6</ecNumber>
        <ecNumber evidence="11">5.3.3.1</ecNumber>
    </recommendedName>
    <alternativeName>
        <fullName evidence="15">Cholesterol isomerase</fullName>
    </alternativeName>
</protein>
<keyword evidence="6" id="KW-0560">Oxidoreductase</keyword>
<feature type="domain" description="Glucose-methanol-choline oxidoreductase C-terminal" evidence="17">
    <location>
        <begin position="415"/>
        <end position="467"/>
    </location>
</feature>
<dbReference type="Pfam" id="PF00732">
    <property type="entry name" value="GMC_oxred_N"/>
    <property type="match status" value="1"/>
</dbReference>
<evidence type="ECO:0000256" key="14">
    <source>
        <dbReference type="ARBA" id="ARBA00049744"/>
    </source>
</evidence>
<dbReference type="Proteomes" id="UP000014523">
    <property type="component" value="Unassembled WGS sequence"/>
</dbReference>
<keyword evidence="4" id="KW-0285">Flavoprotein</keyword>
<evidence type="ECO:0000256" key="12">
    <source>
        <dbReference type="ARBA" id="ARBA00049645"/>
    </source>
</evidence>
<keyword evidence="3" id="KW-0153">Cholesterol metabolism</keyword>
<evidence type="ECO:0000256" key="2">
    <source>
        <dbReference type="ARBA" id="ARBA00010790"/>
    </source>
</evidence>
<evidence type="ECO:0000256" key="7">
    <source>
        <dbReference type="ARBA" id="ARBA00023098"/>
    </source>
</evidence>